<dbReference type="Proteomes" id="UP000677803">
    <property type="component" value="Unassembled WGS sequence"/>
</dbReference>
<feature type="compositionally biased region" description="Basic residues" evidence="1">
    <location>
        <begin position="627"/>
        <end position="640"/>
    </location>
</feature>
<feature type="region of interest" description="Disordered" evidence="1">
    <location>
        <begin position="1"/>
        <end position="40"/>
    </location>
</feature>
<dbReference type="Pfam" id="PF15235">
    <property type="entry name" value="GRIN_C"/>
    <property type="match status" value="1"/>
</dbReference>
<evidence type="ECO:0000256" key="1">
    <source>
        <dbReference type="SAM" id="MobiDB-lite"/>
    </source>
</evidence>
<feature type="compositionally biased region" description="Basic and acidic residues" evidence="1">
    <location>
        <begin position="570"/>
        <end position="604"/>
    </location>
</feature>
<feature type="domain" description="G protein-regulated inducer of neurite outgrowth C-terminal" evidence="2">
    <location>
        <begin position="473"/>
        <end position="526"/>
    </location>
</feature>
<dbReference type="EMBL" id="CAJRST010010001">
    <property type="protein sequence ID" value="CAG5904208.1"/>
    <property type="molecule type" value="Genomic_DNA"/>
</dbReference>
<evidence type="ECO:0000313" key="4">
    <source>
        <dbReference type="Proteomes" id="UP000677803"/>
    </source>
</evidence>
<accession>A0A8S4AV18</accession>
<evidence type="ECO:0000313" key="3">
    <source>
        <dbReference type="EMBL" id="CAG5904208.1"/>
    </source>
</evidence>
<name>A0A8S4AV18_9TELE</name>
<feature type="compositionally biased region" description="Low complexity" evidence="1">
    <location>
        <begin position="16"/>
        <end position="31"/>
    </location>
</feature>
<dbReference type="OrthoDB" id="10049175at2759"/>
<dbReference type="AlphaFoldDB" id="A0A8S4AV18"/>
<feature type="compositionally biased region" description="Acidic residues" evidence="1">
    <location>
        <begin position="441"/>
        <end position="453"/>
    </location>
</feature>
<feature type="region of interest" description="Disordered" evidence="1">
    <location>
        <begin position="125"/>
        <end position="178"/>
    </location>
</feature>
<protein>
    <submittedName>
        <fullName evidence="3">(Atlantic silverside) hypothetical protein</fullName>
    </submittedName>
</protein>
<feature type="compositionally biased region" description="Polar residues" evidence="1">
    <location>
        <begin position="151"/>
        <end position="162"/>
    </location>
</feature>
<feature type="region of interest" description="Disordered" evidence="1">
    <location>
        <begin position="258"/>
        <end position="308"/>
    </location>
</feature>
<feature type="region of interest" description="Disordered" evidence="1">
    <location>
        <begin position="391"/>
        <end position="468"/>
    </location>
</feature>
<dbReference type="InterPro" id="IPR032745">
    <property type="entry name" value="GRIN_C"/>
</dbReference>
<keyword evidence="4" id="KW-1185">Reference proteome</keyword>
<proteinExistence type="predicted"/>
<feature type="compositionally biased region" description="Polar residues" evidence="1">
    <location>
        <begin position="396"/>
        <end position="408"/>
    </location>
</feature>
<organism evidence="3 4">
    <name type="scientific">Menidia menidia</name>
    <name type="common">Atlantic silverside</name>
    <dbReference type="NCBI Taxonomy" id="238744"/>
    <lineage>
        <taxon>Eukaryota</taxon>
        <taxon>Metazoa</taxon>
        <taxon>Chordata</taxon>
        <taxon>Craniata</taxon>
        <taxon>Vertebrata</taxon>
        <taxon>Euteleostomi</taxon>
        <taxon>Actinopterygii</taxon>
        <taxon>Neopterygii</taxon>
        <taxon>Teleostei</taxon>
        <taxon>Neoteleostei</taxon>
        <taxon>Acanthomorphata</taxon>
        <taxon>Ovalentaria</taxon>
        <taxon>Atherinomorphae</taxon>
        <taxon>Atheriniformes</taxon>
        <taxon>Atherinopsidae</taxon>
        <taxon>Menidiinae</taxon>
        <taxon>Menidia</taxon>
    </lineage>
</organism>
<feature type="region of interest" description="Disordered" evidence="1">
    <location>
        <begin position="516"/>
        <end position="650"/>
    </location>
</feature>
<comment type="caution">
    <text evidence="3">The sequence shown here is derived from an EMBL/GenBank/DDBJ whole genome shotgun (WGS) entry which is preliminary data.</text>
</comment>
<reference evidence="3" key="1">
    <citation type="submission" date="2021-05" db="EMBL/GenBank/DDBJ databases">
        <authorList>
            <person name="Tigano A."/>
        </authorList>
    </citation>
    <scope>NUCLEOTIDE SEQUENCE</scope>
</reference>
<sequence length="650" mass="71038">MARAGRPTSESYQPVSCSVSQSLSSSGAAGKSADEDDHTPIFSLSKSAMDVVVAVNQPHKRDPAWTRLDLRRSSSTNTHSVHNAVMLQQLPHQRWRHNSQRLTFTTQNEDMLSPPCLSERWISNMQRWSGGSGGPHSRSSTPDTVVWKGGSSRSCSLTQEPHLTSAPDSPMSKLTTPPTTPSPFISPFQTPTLPPLDLLSSSCSAQLLSTHRLPELASHSPPIDMENERSQEKLAFEFPSPILSPVSLKDTGVFSDTGGQCDDAIKEMSSPTNAELLESDGRESPSEIMNNEKPNSPTEEQESKEEPSNCHLVLPWQLEQSLLSSRCWRSPLVCSLSDTQLDSFCKCRSNAWKGPGKTPEGELSREEATMTSQLEMVDAAVQTCSPLGSFGDLQRKMSTSNTGSQSILGSPPGSRLNLKSPMGSHSNLVSPSSSMFPVSSGDDEEEEQDDPEGDLATATSPHLEGRRSCLKMNQDARDEMGRRCSMKQVQWDEDGLTWDVHGASVDPKLLSTAIQKHLELKTSPQPPKRPSKKKKAPKPPVISNLITTMTPDMNPSALSIKCMVEDESQDTLKPDEELQDAGGKKEEAVEVPRKQSGGERDNTKAAENLEEQDTSSPKPIPHGSGQIKKKTVIRSLRRPRWCGGSRNTDD</sequence>
<evidence type="ECO:0000259" key="2">
    <source>
        <dbReference type="Pfam" id="PF15235"/>
    </source>
</evidence>
<feature type="compositionally biased region" description="Polar residues" evidence="1">
    <location>
        <begin position="287"/>
        <end position="298"/>
    </location>
</feature>
<gene>
    <name evidence="3" type="ORF">MMEN_LOCUS9374</name>
</gene>
<feature type="compositionally biased region" description="Polar residues" evidence="1">
    <location>
        <begin position="544"/>
        <end position="557"/>
    </location>
</feature>
<feature type="compositionally biased region" description="Low complexity" evidence="1">
    <location>
        <begin position="429"/>
        <end position="440"/>
    </location>
</feature>